<protein>
    <submittedName>
        <fullName evidence="2">Uncharacterized protein</fullName>
    </submittedName>
</protein>
<dbReference type="AlphaFoldDB" id="A0A8J6HF38"/>
<keyword evidence="3" id="KW-1185">Reference proteome</keyword>
<proteinExistence type="predicted"/>
<evidence type="ECO:0000256" key="1">
    <source>
        <dbReference type="SAM" id="MobiDB-lite"/>
    </source>
</evidence>
<comment type="caution">
    <text evidence="2">The sequence shown here is derived from an EMBL/GenBank/DDBJ whole genome shotgun (WGS) entry which is preliminary data.</text>
</comment>
<sequence>MPRTFHNSIMNSAKIDALASRTGTTIREKNFPTEMQDAEDGAFCSCVKEGQRVDWRRISIWFQLELRLRITTKEKYVAWFISEEKMEQREKKDRKIGIGGIRGNIERGWKNGYKGREDCIPTLEMGLQRENRRKRRKKLGRGEETDGMDRRKKRSGTNKGTYIGSRRETVIDYGIVNEEAWERVEEFRIGEKVESDHLEIALKKRRGGKEQRRKEVGDRKKILFSNPGASAPSGHFRPRSIIIMMTRGQPKQCSCGSCPNTPINLGSRAASGDQMTNFLRPRRGYITSQQEPQWVSPHEPSLRWYLRVVWPTFRSLSVEKEPLRAYMSDDGGSLGGRRDTIKPCSEELSPHDPEVTSVPIERTLTHTRQPGSYIKCLKQATPKIFWNLLTDKPVATNANATARSFSRRRDLPADLSCSQINMGSVRDRGILGTRHPAARTASRKGRGDDSVETGSPIVARKPSGSPAEVQPTPAEVDFCPGVRWIIKSELYTVDVSPTRQISPIEIVGRSKSRSVLVEPREVSVVVNPSPETRTRRASTPTTYQGPTRRREAICAADRGRNPPHRVHRTTICNNELAAGIAGVAMEADPPPTKKTNEGCLLRAGLGLVVCVLCVVCVYNGWRQAALQDTVALLEQRVRALEGKALDGVDVLVERFRREADDQAKRRQARDVAAQGGDRSARDAPECICPAVLVSQPKLSLCGSLDPRSAYYPNSPDSRTVKAIIPRMQTPVHPDVGNDDNCTRCTLEDKADLTVHYPVATNYRILIERSPERSSSTYCGVGRDFDKFPDKGSIRAKRGGRAGPIGDPPRNNGARGPFISRVMTCNAGIRRDICVSSRVGSWIGINPRRWIGDWCGHTRRNCCFSTDEYGLFSNGFTDFEKVAVFSGSLKVRTEENIEPVQCRMKDESQLSLGQLSLQTEVSVSTCQRIVRKDLEDSATAEKYRNNIFDVFINQLDDDELGICDKTGLQPIQHVRLFVICGNFLTIGPHRLRFCSTVLYDEQVCSNKNDANLKCVSGKPSFLLVNKNEENYQVYPDYVRRTCSTVLSIRANLKCVR</sequence>
<accession>A0A8J6HF38</accession>
<feature type="region of interest" description="Disordered" evidence="1">
    <location>
        <begin position="436"/>
        <end position="473"/>
    </location>
</feature>
<feature type="region of interest" description="Disordered" evidence="1">
    <location>
        <begin position="130"/>
        <end position="162"/>
    </location>
</feature>
<evidence type="ECO:0000313" key="2">
    <source>
        <dbReference type="EMBL" id="KAH0812972.1"/>
    </source>
</evidence>
<name>A0A8J6HF38_TENMO</name>
<dbReference type="Proteomes" id="UP000719412">
    <property type="component" value="Unassembled WGS sequence"/>
</dbReference>
<dbReference type="EMBL" id="JABDTM020025665">
    <property type="protein sequence ID" value="KAH0812972.1"/>
    <property type="molecule type" value="Genomic_DNA"/>
</dbReference>
<feature type="region of interest" description="Disordered" evidence="1">
    <location>
        <begin position="792"/>
        <end position="814"/>
    </location>
</feature>
<feature type="region of interest" description="Disordered" evidence="1">
    <location>
        <begin position="526"/>
        <end position="547"/>
    </location>
</feature>
<dbReference type="InterPro" id="IPR036691">
    <property type="entry name" value="Endo/exonu/phosph_ase_sf"/>
</dbReference>
<dbReference type="Gene3D" id="3.60.10.10">
    <property type="entry name" value="Endonuclease/exonuclease/phosphatase"/>
    <property type="match status" value="1"/>
</dbReference>
<reference evidence="2" key="1">
    <citation type="journal article" date="2020" name="J Insects Food Feed">
        <title>The yellow mealworm (Tenebrio molitor) genome: a resource for the emerging insects as food and feed industry.</title>
        <authorList>
            <person name="Eriksson T."/>
            <person name="Andere A."/>
            <person name="Kelstrup H."/>
            <person name="Emery V."/>
            <person name="Picard C."/>
        </authorList>
    </citation>
    <scope>NUCLEOTIDE SEQUENCE</scope>
    <source>
        <strain evidence="2">Stoneville</strain>
        <tissue evidence="2">Whole head</tissue>
    </source>
</reference>
<gene>
    <name evidence="2" type="ORF">GEV33_009819</name>
</gene>
<organism evidence="2 3">
    <name type="scientific">Tenebrio molitor</name>
    <name type="common">Yellow mealworm beetle</name>
    <dbReference type="NCBI Taxonomy" id="7067"/>
    <lineage>
        <taxon>Eukaryota</taxon>
        <taxon>Metazoa</taxon>
        <taxon>Ecdysozoa</taxon>
        <taxon>Arthropoda</taxon>
        <taxon>Hexapoda</taxon>
        <taxon>Insecta</taxon>
        <taxon>Pterygota</taxon>
        <taxon>Neoptera</taxon>
        <taxon>Endopterygota</taxon>
        <taxon>Coleoptera</taxon>
        <taxon>Polyphaga</taxon>
        <taxon>Cucujiformia</taxon>
        <taxon>Tenebrionidae</taxon>
        <taxon>Tenebrio</taxon>
    </lineage>
</organism>
<feature type="compositionally biased region" description="Basic and acidic residues" evidence="1">
    <location>
        <begin position="140"/>
        <end position="149"/>
    </location>
</feature>
<evidence type="ECO:0000313" key="3">
    <source>
        <dbReference type="Proteomes" id="UP000719412"/>
    </source>
</evidence>
<reference evidence="2" key="2">
    <citation type="submission" date="2021-08" db="EMBL/GenBank/DDBJ databases">
        <authorList>
            <person name="Eriksson T."/>
        </authorList>
    </citation>
    <scope>NUCLEOTIDE SEQUENCE</scope>
    <source>
        <strain evidence="2">Stoneville</strain>
        <tissue evidence="2">Whole head</tissue>
    </source>
</reference>